<name>B0VSV5_ACIBS</name>
<gene>
    <name evidence="1" type="ordered locus">ABSDF2463</name>
</gene>
<dbReference type="Proteomes" id="UP000001741">
    <property type="component" value="Chromosome"/>
</dbReference>
<dbReference type="BioCyc" id="ABAU509170:GCL9-2007-MONOMER"/>
<accession>B0VSV5</accession>
<reference evidence="1 2" key="1">
    <citation type="journal article" date="2008" name="PLoS ONE">
        <title>Comparative analysis of Acinetobacters: three genomes for three lifestyles.</title>
        <authorList>
            <person name="Vallenet D."/>
            <person name="Nordmann P."/>
            <person name="Barbe V."/>
            <person name="Poirel L."/>
            <person name="Mangenot S."/>
            <person name="Bataille E."/>
            <person name="Dossat C."/>
            <person name="Gas S."/>
            <person name="Kreimeyer A."/>
            <person name="Lenoble P."/>
            <person name="Oztas S."/>
            <person name="Poulain J."/>
            <person name="Segurens B."/>
            <person name="Robert C."/>
            <person name="Abergel C."/>
            <person name="Claverie J.M."/>
            <person name="Raoult D."/>
            <person name="Medigue C."/>
            <person name="Weissenbach J."/>
            <person name="Cruveiller S."/>
        </authorList>
    </citation>
    <scope>NUCLEOTIDE SEQUENCE [LARGE SCALE GENOMIC DNA]</scope>
    <source>
        <strain evidence="1 2">SDF</strain>
    </source>
</reference>
<dbReference type="HOGENOM" id="CLU_059703_0_0_6"/>
<organism evidence="1 2">
    <name type="scientific">Acinetobacter baumannii (strain SDF)</name>
    <dbReference type="NCBI Taxonomy" id="509170"/>
    <lineage>
        <taxon>Bacteria</taxon>
        <taxon>Pseudomonadati</taxon>
        <taxon>Pseudomonadota</taxon>
        <taxon>Gammaproteobacteria</taxon>
        <taxon>Moraxellales</taxon>
        <taxon>Moraxellaceae</taxon>
        <taxon>Acinetobacter</taxon>
        <taxon>Acinetobacter calcoaceticus/baumannii complex</taxon>
    </lineage>
</organism>
<sequence>MAGSGMSEQWKRNCRLTVQLKYGEPEALDLSEMRIVFRINQPTAETPKAAEFYIYNLSEDTMNRLAGEDNSNVGAMVTFEAGYGDELSTIFKGSTFQYRRGRESPTDKFLCILAQSGDKAKNYAVVNKTIAAGTTVDQVKNEIAKEYQANGVETGELPQLSDQKYVRGKVMFGSLDDQIRQFCKDTNTEYFIDDEYLYMVGISGFLLDSVFEMDANSGMIGMPQLTTEGLMVNCLLNPQLRRGRRIHVNTSSIQTQAFDIDYRTQGQDQAQKDLKTAGGINGIYIIKAVEHYGDTRGDDWYTSLVAVGQGAVVPTSGITITAVD</sequence>
<dbReference type="EMBL" id="CU468230">
    <property type="protein sequence ID" value="CAP01773.1"/>
    <property type="molecule type" value="Genomic_DNA"/>
</dbReference>
<proteinExistence type="predicted"/>
<evidence type="ECO:0000313" key="2">
    <source>
        <dbReference type="Proteomes" id="UP000001741"/>
    </source>
</evidence>
<dbReference type="KEGG" id="abm:ABSDF2463"/>
<dbReference type="AlphaFoldDB" id="B0VSV5"/>
<dbReference type="Pfam" id="PF22759">
    <property type="entry name" value="E217_GP41"/>
    <property type="match status" value="1"/>
</dbReference>
<evidence type="ECO:0000313" key="1">
    <source>
        <dbReference type="EMBL" id="CAP01773.1"/>
    </source>
</evidence>
<dbReference type="NCBIfam" id="NF047561">
    <property type="entry name" value="orf58_phage_fam"/>
    <property type="match status" value="1"/>
</dbReference>
<protein>
    <submittedName>
        <fullName evidence="1">Bacteriophage protein</fullName>
    </submittedName>
</protein>
<dbReference type="InterPro" id="IPR054496">
    <property type="entry name" value="E217_GP41"/>
</dbReference>